<dbReference type="AlphaFoldDB" id="A0A316TJW1"/>
<keyword evidence="3" id="KW-1185">Reference proteome</keyword>
<protein>
    <recommendedName>
        <fullName evidence="4">DUF4267 domain-containing protein</fullName>
    </recommendedName>
</protein>
<evidence type="ECO:0000313" key="2">
    <source>
        <dbReference type="EMBL" id="PWN03861.1"/>
    </source>
</evidence>
<comment type="caution">
    <text evidence="2">The sequence shown here is derived from an EMBL/GenBank/DDBJ whole genome shotgun (WGS) entry which is preliminary data.</text>
</comment>
<proteinExistence type="predicted"/>
<dbReference type="EMBL" id="QGDD01000002">
    <property type="protein sequence ID" value="PWN03861.1"/>
    <property type="molecule type" value="Genomic_DNA"/>
</dbReference>
<evidence type="ECO:0008006" key="4">
    <source>
        <dbReference type="Google" id="ProtNLM"/>
    </source>
</evidence>
<reference evidence="2 3" key="1">
    <citation type="submission" date="2018-05" db="EMBL/GenBank/DDBJ databases">
        <title>Nocardioides silvaticus genome.</title>
        <authorList>
            <person name="Li C."/>
            <person name="Wang G."/>
        </authorList>
    </citation>
    <scope>NUCLEOTIDE SEQUENCE [LARGE SCALE GENOMIC DNA]</scope>
    <source>
        <strain evidence="2 3">CCTCC AB 2018079</strain>
    </source>
</reference>
<keyword evidence="1" id="KW-0812">Transmembrane</keyword>
<evidence type="ECO:0000256" key="1">
    <source>
        <dbReference type="SAM" id="Phobius"/>
    </source>
</evidence>
<dbReference type="Proteomes" id="UP000245507">
    <property type="component" value="Unassembled WGS sequence"/>
</dbReference>
<sequence>MTGLSLGRIAIGVSSIASPTFTAKLFNLSPDDNPQMGFMTRMFGVREIAIGSMTLLARGRARRSLVLAGMAVDGGDAATGVIALARKEVPLLAAGGMIAVALGAVGAGAAGLVQGQGGQDQAQSQT</sequence>
<keyword evidence="1" id="KW-1133">Transmembrane helix</keyword>
<name>A0A316TJW1_9ACTN</name>
<organism evidence="2 3">
    <name type="scientific">Nocardioides silvaticus</name>
    <dbReference type="NCBI Taxonomy" id="2201891"/>
    <lineage>
        <taxon>Bacteria</taxon>
        <taxon>Bacillati</taxon>
        <taxon>Actinomycetota</taxon>
        <taxon>Actinomycetes</taxon>
        <taxon>Propionibacteriales</taxon>
        <taxon>Nocardioidaceae</taxon>
        <taxon>Nocardioides</taxon>
    </lineage>
</organism>
<feature type="transmembrane region" description="Helical" evidence="1">
    <location>
        <begin position="91"/>
        <end position="113"/>
    </location>
</feature>
<gene>
    <name evidence="2" type="ORF">DJ010_07295</name>
</gene>
<evidence type="ECO:0000313" key="3">
    <source>
        <dbReference type="Proteomes" id="UP000245507"/>
    </source>
</evidence>
<keyword evidence="1" id="KW-0472">Membrane</keyword>
<accession>A0A316TJW1</accession>